<sequence>MNIARLIHMANQIGNFFETDPDRTIGMAGVANHLTHFWEPRMRKALIAHLDTPGKTDLSPFVREALKLHRKQLLVDKEPA</sequence>
<proteinExistence type="predicted"/>
<dbReference type="EMBL" id="BKAD01000056">
    <property type="protein sequence ID" value="GEP32189.1"/>
    <property type="molecule type" value="Genomic_DNA"/>
</dbReference>
<dbReference type="Pfam" id="PF11390">
    <property type="entry name" value="FdsD"/>
    <property type="match status" value="1"/>
</dbReference>
<gene>
    <name evidence="1" type="ORF">TPL01_33270</name>
</gene>
<dbReference type="AlphaFoldDB" id="A0A512LCI2"/>
<dbReference type="OrthoDB" id="8527650at2"/>
<accession>A0A512LCI2</accession>
<comment type="caution">
    <text evidence="1">The sequence shown here is derived from an EMBL/GenBank/DDBJ whole genome shotgun (WGS) entry which is preliminary data.</text>
</comment>
<organism evidence="1 2">
    <name type="scientific">Sulfuriferula plumbiphila</name>
    <dbReference type="NCBI Taxonomy" id="171865"/>
    <lineage>
        <taxon>Bacteria</taxon>
        <taxon>Pseudomonadati</taxon>
        <taxon>Pseudomonadota</taxon>
        <taxon>Betaproteobacteria</taxon>
        <taxon>Nitrosomonadales</taxon>
        <taxon>Sulfuricellaceae</taxon>
        <taxon>Sulfuriferula</taxon>
    </lineage>
</organism>
<evidence type="ECO:0000313" key="2">
    <source>
        <dbReference type="Proteomes" id="UP000321337"/>
    </source>
</evidence>
<keyword evidence="2" id="KW-1185">Reference proteome</keyword>
<protein>
    <submittedName>
        <fullName evidence="1">Formate dehydrogenase subunit delta</fullName>
    </submittedName>
</protein>
<dbReference type="InterPro" id="IPR021074">
    <property type="entry name" value="Formate_DH_dsu"/>
</dbReference>
<dbReference type="Proteomes" id="UP000321337">
    <property type="component" value="Unassembled WGS sequence"/>
</dbReference>
<name>A0A512LCI2_9PROT</name>
<reference evidence="1 2" key="1">
    <citation type="submission" date="2019-07" db="EMBL/GenBank/DDBJ databases">
        <title>Whole genome shotgun sequence of Thiobacillus plumbophilus NBRC 107929.</title>
        <authorList>
            <person name="Hosoyama A."/>
            <person name="Uohara A."/>
            <person name="Ohji S."/>
            <person name="Ichikawa N."/>
        </authorList>
    </citation>
    <scope>NUCLEOTIDE SEQUENCE [LARGE SCALE GENOMIC DNA]</scope>
    <source>
        <strain evidence="1 2">NBRC 107929</strain>
    </source>
</reference>
<evidence type="ECO:0000313" key="1">
    <source>
        <dbReference type="EMBL" id="GEP32189.1"/>
    </source>
</evidence>
<dbReference type="RefSeq" id="WP_147075120.1">
    <property type="nucleotide sequence ID" value="NZ_AP021884.1"/>
</dbReference>